<keyword evidence="1" id="KW-0812">Transmembrane</keyword>
<evidence type="ECO:0000256" key="1">
    <source>
        <dbReference type="SAM" id="Phobius"/>
    </source>
</evidence>
<reference evidence="2 3" key="1">
    <citation type="submission" date="2019-03" db="EMBL/GenBank/DDBJ databases">
        <title>Single cell metagenomics reveals metabolic interactions within the superorganism composed of flagellate Streblomastix strix and complex community of Bacteroidetes bacteria on its surface.</title>
        <authorList>
            <person name="Treitli S.C."/>
            <person name="Kolisko M."/>
            <person name="Husnik F."/>
            <person name="Keeling P."/>
            <person name="Hampl V."/>
        </authorList>
    </citation>
    <scope>NUCLEOTIDE SEQUENCE [LARGE SCALE GENOMIC DNA]</scope>
    <source>
        <strain evidence="2">ST1C</strain>
    </source>
</reference>
<feature type="transmembrane region" description="Helical" evidence="1">
    <location>
        <begin position="20"/>
        <end position="40"/>
    </location>
</feature>
<dbReference type="Proteomes" id="UP000324800">
    <property type="component" value="Unassembled WGS sequence"/>
</dbReference>
<sequence>PISSLFILPFKTSIQFNSELFSGLSLYVISVVLGLLINMFPSRITGGSCNFEADYEIGENTSFFKEVAELEDNFDPYC</sequence>
<evidence type="ECO:0000313" key="2">
    <source>
        <dbReference type="EMBL" id="KAA6347561.1"/>
    </source>
</evidence>
<keyword evidence="1" id="KW-1133">Transmembrane helix</keyword>
<dbReference type="EMBL" id="SNRW01040000">
    <property type="protein sequence ID" value="KAA6347561.1"/>
    <property type="molecule type" value="Genomic_DNA"/>
</dbReference>
<organism evidence="2 3">
    <name type="scientific">Streblomastix strix</name>
    <dbReference type="NCBI Taxonomy" id="222440"/>
    <lineage>
        <taxon>Eukaryota</taxon>
        <taxon>Metamonada</taxon>
        <taxon>Preaxostyla</taxon>
        <taxon>Oxymonadida</taxon>
        <taxon>Streblomastigidae</taxon>
        <taxon>Streblomastix</taxon>
    </lineage>
</organism>
<feature type="non-terminal residue" evidence="2">
    <location>
        <position position="1"/>
    </location>
</feature>
<evidence type="ECO:0000313" key="3">
    <source>
        <dbReference type="Proteomes" id="UP000324800"/>
    </source>
</evidence>
<gene>
    <name evidence="2" type="ORF">EZS28_052018</name>
</gene>
<proteinExistence type="predicted"/>
<dbReference type="AlphaFoldDB" id="A0A5J4SQ85"/>
<comment type="caution">
    <text evidence="2">The sequence shown here is derived from an EMBL/GenBank/DDBJ whole genome shotgun (WGS) entry which is preliminary data.</text>
</comment>
<keyword evidence="1" id="KW-0472">Membrane</keyword>
<name>A0A5J4SQ85_9EUKA</name>
<accession>A0A5J4SQ85</accession>
<protein>
    <submittedName>
        <fullName evidence="2">Uncharacterized protein</fullName>
    </submittedName>
</protein>